<comment type="caution">
    <text evidence="3">The sequence shown here is derived from an EMBL/GenBank/DDBJ whole genome shotgun (WGS) entry which is preliminary data.</text>
</comment>
<feature type="domain" description="Phosphoribulokinase/uridine kinase" evidence="2">
    <location>
        <begin position="43"/>
        <end position="197"/>
    </location>
</feature>
<dbReference type="Pfam" id="PF00485">
    <property type="entry name" value="PRK"/>
    <property type="match status" value="1"/>
</dbReference>
<dbReference type="InterPro" id="IPR006083">
    <property type="entry name" value="PRK/URK"/>
</dbReference>
<dbReference type="Proteomes" id="UP000837801">
    <property type="component" value="Unassembled WGS sequence"/>
</dbReference>
<sequence>MSYQAQEDTGVPIQFNSDQISELSERIQDLSTRKANFADRLIVLIAGVPGSGKSTVAYNVCKALNSQQLKTEVLPQDGFHYYREELGKFDNPEEAIERRGAPFTFNSRAFLNLISKLNDPTNKNIDILAPSFDHKLKDPVEEDIQISADTKVIIIEGNYVLLKDPIWSEISHIADDTWYVEASSEEVRLDRIIKRHLAAGIASTVEDARARAMGSDQLNASYIVENSQTPNVIVKN</sequence>
<dbReference type="AlphaFoldDB" id="A0A9P0QVV6"/>
<proteinExistence type="predicted"/>
<evidence type="ECO:0000313" key="3">
    <source>
        <dbReference type="EMBL" id="CAH2355587.1"/>
    </source>
</evidence>
<evidence type="ECO:0000256" key="1">
    <source>
        <dbReference type="SAM" id="Coils"/>
    </source>
</evidence>
<dbReference type="PANTHER" id="PTHR10285">
    <property type="entry name" value="URIDINE KINASE"/>
    <property type="match status" value="1"/>
</dbReference>
<evidence type="ECO:0000313" key="4">
    <source>
        <dbReference type="Proteomes" id="UP000837801"/>
    </source>
</evidence>
<accession>A0A9P0QVV6</accession>
<gene>
    <name evidence="3" type="ORF">CLIB1423_29S00474</name>
</gene>
<feature type="coiled-coil region" evidence="1">
    <location>
        <begin position="13"/>
        <end position="40"/>
    </location>
</feature>
<keyword evidence="4" id="KW-1185">Reference proteome</keyword>
<dbReference type="InterPro" id="IPR027417">
    <property type="entry name" value="P-loop_NTPase"/>
</dbReference>
<dbReference type="SUPFAM" id="SSF52540">
    <property type="entry name" value="P-loop containing nucleoside triphosphate hydrolases"/>
    <property type="match status" value="1"/>
</dbReference>
<reference evidence="3" key="1">
    <citation type="submission" date="2022-03" db="EMBL/GenBank/DDBJ databases">
        <authorList>
            <person name="Legras J.-L."/>
            <person name="Devillers H."/>
            <person name="Grondin C."/>
        </authorList>
    </citation>
    <scope>NUCLEOTIDE SEQUENCE</scope>
    <source>
        <strain evidence="3">CLIB 1423</strain>
    </source>
</reference>
<dbReference type="GO" id="GO:0005524">
    <property type="term" value="F:ATP binding"/>
    <property type="evidence" value="ECO:0007669"/>
    <property type="project" value="InterPro"/>
</dbReference>
<dbReference type="GO" id="GO:0016301">
    <property type="term" value="F:kinase activity"/>
    <property type="evidence" value="ECO:0007669"/>
    <property type="project" value="InterPro"/>
</dbReference>
<dbReference type="EMBL" id="CAKXYY010000029">
    <property type="protein sequence ID" value="CAH2355587.1"/>
    <property type="molecule type" value="Genomic_DNA"/>
</dbReference>
<dbReference type="Gene3D" id="3.40.50.300">
    <property type="entry name" value="P-loop containing nucleotide triphosphate hydrolases"/>
    <property type="match status" value="2"/>
</dbReference>
<protein>
    <recommendedName>
        <fullName evidence="2">Phosphoribulokinase/uridine kinase domain-containing protein</fullName>
    </recommendedName>
</protein>
<evidence type="ECO:0000259" key="2">
    <source>
        <dbReference type="Pfam" id="PF00485"/>
    </source>
</evidence>
<keyword evidence="1" id="KW-0175">Coiled coil</keyword>
<name>A0A9P0QVV6_9ASCO</name>
<dbReference type="OrthoDB" id="6362633at2759"/>
<organism evidence="3 4">
    <name type="scientific">[Candida] railenensis</name>
    <dbReference type="NCBI Taxonomy" id="45579"/>
    <lineage>
        <taxon>Eukaryota</taxon>
        <taxon>Fungi</taxon>
        <taxon>Dikarya</taxon>
        <taxon>Ascomycota</taxon>
        <taxon>Saccharomycotina</taxon>
        <taxon>Pichiomycetes</taxon>
        <taxon>Debaryomycetaceae</taxon>
        <taxon>Kurtzmaniella</taxon>
    </lineage>
</organism>